<dbReference type="InterPro" id="IPR036188">
    <property type="entry name" value="FAD/NAD-bd_sf"/>
</dbReference>
<dbReference type="GO" id="GO:0016614">
    <property type="term" value="F:oxidoreductase activity, acting on CH-OH group of donors"/>
    <property type="evidence" value="ECO:0007669"/>
    <property type="project" value="InterPro"/>
</dbReference>
<dbReference type="PANTHER" id="PTHR45968">
    <property type="entry name" value="OSJNBA0019K04.7 PROTEIN"/>
    <property type="match status" value="1"/>
</dbReference>
<name>A0AA88CNK9_FICCA</name>
<evidence type="ECO:0000256" key="3">
    <source>
        <dbReference type="ARBA" id="ARBA00022827"/>
    </source>
</evidence>
<dbReference type="Proteomes" id="UP001187192">
    <property type="component" value="Unassembled WGS sequence"/>
</dbReference>
<dbReference type="GO" id="GO:0050660">
    <property type="term" value="F:flavin adenine dinucleotide binding"/>
    <property type="evidence" value="ECO:0007669"/>
    <property type="project" value="InterPro"/>
</dbReference>
<accession>A0AA88CNK9</accession>
<evidence type="ECO:0000256" key="2">
    <source>
        <dbReference type="ARBA" id="ARBA00022630"/>
    </source>
</evidence>
<gene>
    <name evidence="5" type="ORF">TIFTF001_049091</name>
</gene>
<organism evidence="5 6">
    <name type="scientific">Ficus carica</name>
    <name type="common">Common fig</name>
    <dbReference type="NCBI Taxonomy" id="3494"/>
    <lineage>
        <taxon>Eukaryota</taxon>
        <taxon>Viridiplantae</taxon>
        <taxon>Streptophyta</taxon>
        <taxon>Embryophyta</taxon>
        <taxon>Tracheophyta</taxon>
        <taxon>Spermatophyta</taxon>
        <taxon>Magnoliopsida</taxon>
        <taxon>eudicotyledons</taxon>
        <taxon>Gunneridae</taxon>
        <taxon>Pentapetalae</taxon>
        <taxon>rosids</taxon>
        <taxon>fabids</taxon>
        <taxon>Rosales</taxon>
        <taxon>Moraceae</taxon>
        <taxon>Ficeae</taxon>
        <taxon>Ficus</taxon>
    </lineage>
</organism>
<evidence type="ECO:0000259" key="4">
    <source>
        <dbReference type="PROSITE" id="PS00624"/>
    </source>
</evidence>
<protein>
    <recommendedName>
        <fullName evidence="4">Glucose-methanol-choline oxidoreductase N-terminal domain-containing protein</fullName>
    </recommendedName>
</protein>
<dbReference type="InterPro" id="IPR000172">
    <property type="entry name" value="GMC_OxRdtase_N"/>
</dbReference>
<keyword evidence="3" id="KW-0274">FAD</keyword>
<feature type="domain" description="Glucose-methanol-choline oxidoreductase N-terminal" evidence="4">
    <location>
        <begin position="86"/>
        <end position="100"/>
    </location>
</feature>
<proteinExistence type="predicted"/>
<dbReference type="InterPro" id="IPR051871">
    <property type="entry name" value="GMC_Oxidoreductase-Related"/>
</dbReference>
<dbReference type="SUPFAM" id="SSF51905">
    <property type="entry name" value="FAD/NAD(P)-binding domain"/>
    <property type="match status" value="1"/>
</dbReference>
<dbReference type="AlphaFoldDB" id="A0AA88CNK9"/>
<dbReference type="EMBL" id="BTGU01006798">
    <property type="protein sequence ID" value="GMN23532.1"/>
    <property type="molecule type" value="Genomic_DNA"/>
</dbReference>
<keyword evidence="6" id="KW-1185">Reference proteome</keyword>
<sequence length="197" mass="22010">MLRPRMGAWSSALKRSLFEAEETWSRGVNRGDLKNLWVGVNATVERILFSRDASKPSAVGVIYTDTNGKSHRAFVRQEGEVILSAGAIGSPQLLLLSGIGPFSCLLSLHIPLVHSQPNVGRFFFDNPNNGINFSIPFPIELPSRKVVGITNELVLHRSYLLFSIKSLSAKQFWKVLDGDFRVMGVDALRYELSMFRM</sequence>
<reference evidence="5" key="1">
    <citation type="submission" date="2023-07" db="EMBL/GenBank/DDBJ databases">
        <title>draft genome sequence of fig (Ficus carica).</title>
        <authorList>
            <person name="Takahashi T."/>
            <person name="Nishimura K."/>
        </authorList>
    </citation>
    <scope>NUCLEOTIDE SEQUENCE</scope>
</reference>
<evidence type="ECO:0000313" key="5">
    <source>
        <dbReference type="EMBL" id="GMN23532.1"/>
    </source>
</evidence>
<dbReference type="PANTHER" id="PTHR45968:SF23">
    <property type="entry name" value="GLUCOSE-METHANOL-CHOLINE OXIDOREDUCTASE N-TERMINAL DOMAIN-CONTAINING PROTEIN"/>
    <property type="match status" value="1"/>
</dbReference>
<dbReference type="Gene3D" id="3.50.50.60">
    <property type="entry name" value="FAD/NAD(P)-binding domain"/>
    <property type="match status" value="1"/>
</dbReference>
<comment type="caution">
    <text evidence="5">The sequence shown here is derived from an EMBL/GenBank/DDBJ whole genome shotgun (WGS) entry which is preliminary data.</text>
</comment>
<dbReference type="Pfam" id="PF00732">
    <property type="entry name" value="GMC_oxred_N"/>
    <property type="match status" value="1"/>
</dbReference>
<evidence type="ECO:0000313" key="6">
    <source>
        <dbReference type="Proteomes" id="UP001187192"/>
    </source>
</evidence>
<comment type="cofactor">
    <cofactor evidence="1">
        <name>FAD</name>
        <dbReference type="ChEBI" id="CHEBI:57692"/>
    </cofactor>
</comment>
<keyword evidence="2" id="KW-0285">Flavoprotein</keyword>
<evidence type="ECO:0000256" key="1">
    <source>
        <dbReference type="ARBA" id="ARBA00001974"/>
    </source>
</evidence>
<dbReference type="PROSITE" id="PS00624">
    <property type="entry name" value="GMC_OXRED_2"/>
    <property type="match status" value="1"/>
</dbReference>